<keyword evidence="3" id="KW-1185">Reference proteome</keyword>
<reference evidence="2" key="1">
    <citation type="submission" date="2022-01" db="EMBL/GenBank/DDBJ databases">
        <title>Genome Sequence Resource for Two Populations of Ditylenchus destructor, the Migratory Endoparasitic Phytonematode.</title>
        <authorList>
            <person name="Zhang H."/>
            <person name="Lin R."/>
            <person name="Xie B."/>
        </authorList>
    </citation>
    <scope>NUCLEOTIDE SEQUENCE</scope>
    <source>
        <strain evidence="2">BazhouSP</strain>
    </source>
</reference>
<dbReference type="EMBL" id="JAKKPZ010000414">
    <property type="protein sequence ID" value="KAI1695328.1"/>
    <property type="molecule type" value="Genomic_DNA"/>
</dbReference>
<proteinExistence type="predicted"/>
<evidence type="ECO:0000256" key="1">
    <source>
        <dbReference type="SAM" id="MobiDB-lite"/>
    </source>
</evidence>
<feature type="compositionally biased region" description="Polar residues" evidence="1">
    <location>
        <begin position="14"/>
        <end position="24"/>
    </location>
</feature>
<dbReference type="AlphaFoldDB" id="A0AAD4QX35"/>
<name>A0AAD4QX35_9BILA</name>
<evidence type="ECO:0000313" key="2">
    <source>
        <dbReference type="EMBL" id="KAI1695328.1"/>
    </source>
</evidence>
<protein>
    <submittedName>
        <fullName evidence="2">Uncharacterized protein</fullName>
    </submittedName>
</protein>
<feature type="region of interest" description="Disordered" evidence="1">
    <location>
        <begin position="1"/>
        <end position="24"/>
    </location>
</feature>
<dbReference type="Proteomes" id="UP001201812">
    <property type="component" value="Unassembled WGS sequence"/>
</dbReference>
<accession>A0AAD4QX35</accession>
<organism evidence="2 3">
    <name type="scientific">Ditylenchus destructor</name>
    <dbReference type="NCBI Taxonomy" id="166010"/>
    <lineage>
        <taxon>Eukaryota</taxon>
        <taxon>Metazoa</taxon>
        <taxon>Ecdysozoa</taxon>
        <taxon>Nematoda</taxon>
        <taxon>Chromadorea</taxon>
        <taxon>Rhabditida</taxon>
        <taxon>Tylenchina</taxon>
        <taxon>Tylenchomorpha</taxon>
        <taxon>Sphaerularioidea</taxon>
        <taxon>Anguinidae</taxon>
        <taxon>Anguininae</taxon>
        <taxon>Ditylenchus</taxon>
    </lineage>
</organism>
<gene>
    <name evidence="2" type="ORF">DdX_19637</name>
</gene>
<evidence type="ECO:0000313" key="3">
    <source>
        <dbReference type="Proteomes" id="UP001201812"/>
    </source>
</evidence>
<comment type="caution">
    <text evidence="2">The sequence shown here is derived from an EMBL/GenBank/DDBJ whole genome shotgun (WGS) entry which is preliminary data.</text>
</comment>
<feature type="compositionally biased region" description="Basic and acidic residues" evidence="1">
    <location>
        <begin position="1"/>
        <end position="12"/>
    </location>
</feature>
<sequence length="116" mass="12883">MKSLWEKSDWKEPSSVNSAPDKTPSEQIVQIFDQDQDQGFSNLIQALKIGSGTAVSVLTGAHPSSVCGLLREQAQESQESTHAEEFNSTLNDIPFTEKLKLIKQIASNLREPKNRK</sequence>